<dbReference type="InterPro" id="IPR001309">
    <property type="entry name" value="Pept_C14_p20"/>
</dbReference>
<dbReference type="Pfam" id="PF00656">
    <property type="entry name" value="Peptidase_C14"/>
    <property type="match status" value="1"/>
</dbReference>
<organism evidence="2 3">
    <name type="scientific">Leptotrombidium deliense</name>
    <dbReference type="NCBI Taxonomy" id="299467"/>
    <lineage>
        <taxon>Eukaryota</taxon>
        <taxon>Metazoa</taxon>
        <taxon>Ecdysozoa</taxon>
        <taxon>Arthropoda</taxon>
        <taxon>Chelicerata</taxon>
        <taxon>Arachnida</taxon>
        <taxon>Acari</taxon>
        <taxon>Acariformes</taxon>
        <taxon>Trombidiformes</taxon>
        <taxon>Prostigmata</taxon>
        <taxon>Anystina</taxon>
        <taxon>Parasitengona</taxon>
        <taxon>Trombiculoidea</taxon>
        <taxon>Trombiculidae</taxon>
        <taxon>Leptotrombidium</taxon>
    </lineage>
</organism>
<evidence type="ECO:0000259" key="1">
    <source>
        <dbReference type="PROSITE" id="PS50208"/>
    </source>
</evidence>
<dbReference type="Proteomes" id="UP000288716">
    <property type="component" value="Unassembled WGS sequence"/>
</dbReference>
<dbReference type="GO" id="GO:0004197">
    <property type="term" value="F:cysteine-type endopeptidase activity"/>
    <property type="evidence" value="ECO:0007669"/>
    <property type="project" value="InterPro"/>
</dbReference>
<protein>
    <submittedName>
        <fullName evidence="2">Caspase-8-like protein</fullName>
    </submittedName>
</protein>
<dbReference type="PROSITE" id="PS50208">
    <property type="entry name" value="CASPASE_P20"/>
    <property type="match status" value="1"/>
</dbReference>
<dbReference type="Gene3D" id="3.40.50.1460">
    <property type="match status" value="1"/>
</dbReference>
<accession>A0A443S2X9</accession>
<reference evidence="2 3" key="1">
    <citation type="journal article" date="2018" name="Gigascience">
        <title>Genomes of trombidid mites reveal novel predicted allergens and laterally-transferred genes associated with secondary metabolism.</title>
        <authorList>
            <person name="Dong X."/>
            <person name="Chaisiri K."/>
            <person name="Xia D."/>
            <person name="Armstrong S.D."/>
            <person name="Fang Y."/>
            <person name="Donnelly M.J."/>
            <person name="Kadowaki T."/>
            <person name="McGarry J.W."/>
            <person name="Darby A.C."/>
            <person name="Makepeace B.L."/>
        </authorList>
    </citation>
    <scope>NUCLEOTIDE SEQUENCE [LARGE SCALE GENOMIC DNA]</scope>
    <source>
        <strain evidence="2">UoL-UT</strain>
    </source>
</reference>
<dbReference type="AlphaFoldDB" id="A0A443S2X9"/>
<dbReference type="SUPFAM" id="SSF52129">
    <property type="entry name" value="Caspase-like"/>
    <property type="match status" value="1"/>
</dbReference>
<name>A0A443S2X9_9ACAR</name>
<dbReference type="InterPro" id="IPR029030">
    <property type="entry name" value="Caspase-like_dom_sf"/>
</dbReference>
<evidence type="ECO:0000313" key="2">
    <source>
        <dbReference type="EMBL" id="RWS21886.1"/>
    </source>
</evidence>
<keyword evidence="3" id="KW-1185">Reference proteome</keyword>
<dbReference type="VEuPathDB" id="VectorBase:LDEU010154"/>
<dbReference type="PANTHER" id="PTHR22576">
    <property type="entry name" value="MUCOSA ASSOCIATED LYMPHOID TISSUE LYMPHOMA TRANSLOCATION PROTEIN 1/PARACASPASE"/>
    <property type="match status" value="1"/>
</dbReference>
<dbReference type="InterPro" id="IPR052039">
    <property type="entry name" value="Caspase-related_regulators"/>
</dbReference>
<gene>
    <name evidence="2" type="ORF">B4U80_11749</name>
</gene>
<dbReference type="GO" id="GO:0006508">
    <property type="term" value="P:proteolysis"/>
    <property type="evidence" value="ECO:0007669"/>
    <property type="project" value="InterPro"/>
</dbReference>
<proteinExistence type="predicted"/>
<evidence type="ECO:0000313" key="3">
    <source>
        <dbReference type="Proteomes" id="UP000288716"/>
    </source>
</evidence>
<dbReference type="EMBL" id="NCKV01010452">
    <property type="protein sequence ID" value="RWS21886.1"/>
    <property type="molecule type" value="Genomic_DNA"/>
</dbReference>
<comment type="caution">
    <text evidence="2">The sequence shown here is derived from an EMBL/GenBank/DDBJ whole genome shotgun (WGS) entry which is preliminary data.</text>
</comment>
<sequence length="130" mass="15109">MYKIKARFEVLNFETDAFVDLKCAEIESKIKIAIEEKCKNVGVLLMYIMSHGEDATGRSYITDVDENIIFVDSIMEMFSDQNAPNLKGKRLIFMNACRGSKNEYCKFFTNTDYFRANISSGEKYELFQIY</sequence>
<feature type="domain" description="Caspase family p20" evidence="1">
    <location>
        <begin position="1"/>
        <end position="101"/>
    </location>
</feature>
<dbReference type="InterPro" id="IPR011600">
    <property type="entry name" value="Pept_C14_caspase"/>
</dbReference>
<dbReference type="PANTHER" id="PTHR22576:SF41">
    <property type="entry name" value="CASPASE 14, APOPTOSIS-RELATED CYSTEINE PEPTIDASE"/>
    <property type="match status" value="1"/>
</dbReference>